<dbReference type="AlphaFoldDB" id="A0ABC9ASL6"/>
<protein>
    <recommendedName>
        <fullName evidence="1">Protein kinase domain-containing protein</fullName>
    </recommendedName>
</protein>
<evidence type="ECO:0000259" key="1">
    <source>
        <dbReference type="PROSITE" id="PS50011"/>
    </source>
</evidence>
<dbReference type="EMBL" id="OZ075132">
    <property type="protein sequence ID" value="CAL4982590.1"/>
    <property type="molecule type" value="Genomic_DNA"/>
</dbReference>
<dbReference type="Proteomes" id="UP001497457">
    <property type="component" value="Chromosome 22rd"/>
</dbReference>
<dbReference type="Gene3D" id="1.10.510.10">
    <property type="entry name" value="Transferase(Phosphotransferase) domain 1"/>
    <property type="match status" value="1"/>
</dbReference>
<dbReference type="PANTHER" id="PTHR47975:SF26">
    <property type="entry name" value="PROTEIN KINASE DOMAIN-CONTAINING PROTEIN"/>
    <property type="match status" value="1"/>
</dbReference>
<name>A0ABC9ASL6_9POAL</name>
<keyword evidence="3" id="KW-1185">Reference proteome</keyword>
<dbReference type="Gene3D" id="3.30.200.20">
    <property type="entry name" value="Phosphorylase Kinase, domain 1"/>
    <property type="match status" value="1"/>
</dbReference>
<dbReference type="FunFam" id="1.10.510.10:FF:000870">
    <property type="entry name" value="OSJNBa0016N04.16-like protein"/>
    <property type="match status" value="1"/>
</dbReference>
<gene>
    <name evidence="2" type="ORF">URODEC1_LOCUS56685</name>
</gene>
<evidence type="ECO:0000313" key="3">
    <source>
        <dbReference type="Proteomes" id="UP001497457"/>
    </source>
</evidence>
<dbReference type="InterPro" id="IPR011009">
    <property type="entry name" value="Kinase-like_dom_sf"/>
</dbReference>
<proteinExistence type="predicted"/>
<dbReference type="Pfam" id="PF00069">
    <property type="entry name" value="Pkinase"/>
    <property type="match status" value="1"/>
</dbReference>
<reference evidence="2 3" key="2">
    <citation type="submission" date="2024-10" db="EMBL/GenBank/DDBJ databases">
        <authorList>
            <person name="Ryan C."/>
        </authorList>
    </citation>
    <scope>NUCLEOTIDE SEQUENCE [LARGE SCALE GENOMIC DNA]</scope>
</reference>
<dbReference type="PANTHER" id="PTHR47975">
    <property type="entry name" value="S-LOCUS LECTIN KINASE FAMILY PROTEIN"/>
    <property type="match status" value="1"/>
</dbReference>
<accession>A0ABC9ASL6</accession>
<organism evidence="2 3">
    <name type="scientific">Urochloa decumbens</name>
    <dbReference type="NCBI Taxonomy" id="240449"/>
    <lineage>
        <taxon>Eukaryota</taxon>
        <taxon>Viridiplantae</taxon>
        <taxon>Streptophyta</taxon>
        <taxon>Embryophyta</taxon>
        <taxon>Tracheophyta</taxon>
        <taxon>Spermatophyta</taxon>
        <taxon>Magnoliopsida</taxon>
        <taxon>Liliopsida</taxon>
        <taxon>Poales</taxon>
        <taxon>Poaceae</taxon>
        <taxon>PACMAD clade</taxon>
        <taxon>Panicoideae</taxon>
        <taxon>Panicodae</taxon>
        <taxon>Paniceae</taxon>
        <taxon>Melinidinae</taxon>
        <taxon>Urochloa</taxon>
    </lineage>
</organism>
<feature type="domain" description="Protein kinase" evidence="1">
    <location>
        <begin position="74"/>
        <end position="375"/>
    </location>
</feature>
<dbReference type="SUPFAM" id="SSF56112">
    <property type="entry name" value="Protein kinase-like (PK-like)"/>
    <property type="match status" value="1"/>
</dbReference>
<dbReference type="InterPro" id="IPR000719">
    <property type="entry name" value="Prot_kinase_dom"/>
</dbReference>
<sequence length="397" mass="45098">MVPFERIVMFLDVYVVKKTLISCLFGYSTTSQAPRFVAALIHICSSEMASQLSLESTLPTNLPAEFIKEITGNFSPKLELGRSVFGTVYKGVLPEGGMIAVKRLTENAPVPPGIAFETKVMNLMPLQHENIVQLLSFCNEAQRKLVQHNGKYVFVGVTERCLCYKYPPKGSLDKHLYADTMSINWQTRFEIIKGICRGLHHLHKECKGTLVHMNLTPKSIWLDDNWVPKIADFGVSRFFRQEQTQMHITNVMGHNGYIAPEYLYRGEISTMLDIYSLGMLILEITTGEKNSSSFEDRSARQFVDNVYQNWRTDEQIINKYQDKRLTNGLQIDPNDLRQVKTCIAVGLKCVELDRNERPSIVDIVSMLSGKLVSVFDKQTSSSQHGRTFQGEIDVQNL</sequence>
<evidence type="ECO:0000313" key="2">
    <source>
        <dbReference type="EMBL" id="CAL4982590.1"/>
    </source>
</evidence>
<reference evidence="3" key="1">
    <citation type="submission" date="2024-06" db="EMBL/GenBank/DDBJ databases">
        <authorList>
            <person name="Ryan C."/>
        </authorList>
    </citation>
    <scope>NUCLEOTIDE SEQUENCE [LARGE SCALE GENOMIC DNA]</scope>
</reference>
<dbReference type="PROSITE" id="PS50011">
    <property type="entry name" value="PROTEIN_KINASE_DOM"/>
    <property type="match status" value="1"/>
</dbReference>